<dbReference type="OrthoDB" id="202415at2759"/>
<dbReference type="SMART" id="SM00672">
    <property type="entry name" value="CAP10"/>
    <property type="match status" value="1"/>
</dbReference>
<keyword evidence="5" id="KW-0808">Transferase</keyword>
<dbReference type="InterPro" id="IPR051091">
    <property type="entry name" value="O-Glucosyltr/Glycosyltrsf_90"/>
</dbReference>
<dbReference type="EnsemblMetazoa" id="XM_014402983.2">
    <property type="protein sequence ID" value="XP_014258469.1"/>
    <property type="gene ID" value="LOC106671962"/>
</dbReference>
<dbReference type="GO" id="GO:0045747">
    <property type="term" value="P:positive regulation of Notch signaling pathway"/>
    <property type="evidence" value="ECO:0007669"/>
    <property type="project" value="TreeGrafter"/>
</dbReference>
<keyword evidence="7" id="KW-0732">Signal</keyword>
<proteinExistence type="inferred from homology"/>
<sequence length="386" mass="45745">MPLFRYFPFFTFLLYTPAKGNQPEERHNLYIEEHQNYINAIHEALKTYEETSCENCSCYDNVIANDLAPFKDGITKELLGKTYTSGVKYQVINNKVYRRHDCLFPSRCEGVDYFLNKIRNELPDVEFVVNFHDWPQVNRHFNLRLPVFSFSKTDSFFDIMYPAWSFWKGGPAIKIYPVGIGKWEEHRKKIIEMSDKWPWEKKLNIAFFRGSRTSSERDNLIRLSRSDPTLLDAAYTKNQAWKSDKDTLNAPAADEIPLEDHCRYRYLFNFRGVAASFRLKYLFLCKSLVFHVGNEWKEFFYDNLKPWIHYIPVDSNYTQEQYKKLLLFVKHEEEIAKQIAERGYNFVKNNLKITEVICYWKKLLLAYSALLTFSPVLDDTLANVTT</sequence>
<evidence type="ECO:0000313" key="9">
    <source>
        <dbReference type="EnsemblMetazoa" id="XP_014258469.1"/>
    </source>
</evidence>
<evidence type="ECO:0000256" key="4">
    <source>
        <dbReference type="ARBA" id="ARBA00022676"/>
    </source>
</evidence>
<comment type="subcellular location">
    <subcellularLocation>
        <location evidence="1">Endoplasmic reticulum lumen</location>
    </subcellularLocation>
</comment>
<evidence type="ECO:0000256" key="5">
    <source>
        <dbReference type="ARBA" id="ARBA00022679"/>
    </source>
</evidence>
<dbReference type="GO" id="GO:0035251">
    <property type="term" value="F:UDP-glucosyltransferase activity"/>
    <property type="evidence" value="ECO:0007669"/>
    <property type="project" value="TreeGrafter"/>
</dbReference>
<dbReference type="Proteomes" id="UP000494040">
    <property type="component" value="Unassembled WGS sequence"/>
</dbReference>
<accession>A0A8I6S7R9</accession>
<evidence type="ECO:0000256" key="1">
    <source>
        <dbReference type="ARBA" id="ARBA00004319"/>
    </source>
</evidence>
<dbReference type="PANTHER" id="PTHR12203:SF35">
    <property type="entry name" value="PROTEIN O-GLUCOSYLTRANSFERASE 1"/>
    <property type="match status" value="1"/>
</dbReference>
<dbReference type="OMA" id="EDDCMFP"/>
<dbReference type="GO" id="GO:0005788">
    <property type="term" value="C:endoplasmic reticulum lumen"/>
    <property type="evidence" value="ECO:0007669"/>
    <property type="project" value="UniProtKB-SubCell"/>
</dbReference>
<dbReference type="KEGG" id="clec:106671962"/>
<dbReference type="Pfam" id="PF05686">
    <property type="entry name" value="Glyco_transf_90"/>
    <property type="match status" value="1"/>
</dbReference>
<feature type="domain" description="Glycosyl transferase CAP10" evidence="8">
    <location>
        <begin position="121"/>
        <end position="374"/>
    </location>
</feature>
<name>A0A8I6S7R9_CIMLE</name>
<keyword evidence="4" id="KW-0328">Glycosyltransferase</keyword>
<comment type="pathway">
    <text evidence="2">Protein modification; protein glycosylation.</text>
</comment>
<dbReference type="InterPro" id="IPR006598">
    <property type="entry name" value="CAP10"/>
</dbReference>
<feature type="signal peptide" evidence="7">
    <location>
        <begin position="1"/>
        <end position="20"/>
    </location>
</feature>
<protein>
    <recommendedName>
        <fullName evidence="8">Glycosyl transferase CAP10 domain-containing protein</fullName>
    </recommendedName>
</protein>
<keyword evidence="10" id="KW-1185">Reference proteome</keyword>
<evidence type="ECO:0000313" key="10">
    <source>
        <dbReference type="Proteomes" id="UP000494040"/>
    </source>
</evidence>
<feature type="chain" id="PRO_5035182198" description="Glycosyl transferase CAP10 domain-containing protein" evidence="7">
    <location>
        <begin position="21"/>
        <end position="386"/>
    </location>
</feature>
<evidence type="ECO:0000256" key="2">
    <source>
        <dbReference type="ARBA" id="ARBA00004922"/>
    </source>
</evidence>
<evidence type="ECO:0000259" key="8">
    <source>
        <dbReference type="SMART" id="SM00672"/>
    </source>
</evidence>
<dbReference type="RefSeq" id="XP_014258469.1">
    <property type="nucleotide sequence ID" value="XM_014402983.2"/>
</dbReference>
<evidence type="ECO:0000256" key="7">
    <source>
        <dbReference type="SAM" id="SignalP"/>
    </source>
</evidence>
<reference evidence="9" key="1">
    <citation type="submission" date="2022-01" db="UniProtKB">
        <authorList>
            <consortium name="EnsemblMetazoa"/>
        </authorList>
    </citation>
    <scope>IDENTIFICATION</scope>
</reference>
<dbReference type="PANTHER" id="PTHR12203">
    <property type="entry name" value="KDEL LYS-ASP-GLU-LEU CONTAINING - RELATED"/>
    <property type="match status" value="1"/>
</dbReference>
<dbReference type="AlphaFoldDB" id="A0A8I6S7R9"/>
<evidence type="ECO:0000256" key="6">
    <source>
        <dbReference type="ARBA" id="ARBA00045690"/>
    </source>
</evidence>
<evidence type="ECO:0000256" key="3">
    <source>
        <dbReference type="ARBA" id="ARBA00010118"/>
    </source>
</evidence>
<dbReference type="GO" id="GO:0035252">
    <property type="term" value="F:UDP-xylosyltransferase activity"/>
    <property type="evidence" value="ECO:0007669"/>
    <property type="project" value="TreeGrafter"/>
</dbReference>
<comment type="similarity">
    <text evidence="3">Belongs to the glycosyltransferase 90 family.</text>
</comment>
<dbReference type="GO" id="GO:0006493">
    <property type="term" value="P:protein O-linked glycosylation"/>
    <property type="evidence" value="ECO:0007669"/>
    <property type="project" value="TreeGrafter"/>
</dbReference>
<organism evidence="9 10">
    <name type="scientific">Cimex lectularius</name>
    <name type="common">Bed bug</name>
    <name type="synonym">Acanthia lectularia</name>
    <dbReference type="NCBI Taxonomy" id="79782"/>
    <lineage>
        <taxon>Eukaryota</taxon>
        <taxon>Metazoa</taxon>
        <taxon>Ecdysozoa</taxon>
        <taxon>Arthropoda</taxon>
        <taxon>Hexapoda</taxon>
        <taxon>Insecta</taxon>
        <taxon>Pterygota</taxon>
        <taxon>Neoptera</taxon>
        <taxon>Paraneoptera</taxon>
        <taxon>Hemiptera</taxon>
        <taxon>Heteroptera</taxon>
        <taxon>Panheteroptera</taxon>
        <taxon>Cimicomorpha</taxon>
        <taxon>Cimicidae</taxon>
        <taxon>Cimex</taxon>
    </lineage>
</organism>
<comment type="function">
    <text evidence="6">Protein O-glucosyltransferase. Catalyzes the reaction that attaches glucose through an O-glycosidic linkage to a conserved serine residue found in the consensus sequence C-X-S-X-[PA]-C in epidermal growth factor-like repeats. Regulates Notch signaling by glucosylating Notch in the ER, glucosylation is required for the correct folding and cleavage of Notch.</text>
</comment>
<dbReference type="GeneID" id="106671962"/>